<dbReference type="GO" id="GO:0016787">
    <property type="term" value="F:hydrolase activity"/>
    <property type="evidence" value="ECO:0007669"/>
    <property type="project" value="UniProtKB-KW"/>
</dbReference>
<organism evidence="4 5">
    <name type="scientific">Planctopirus limnophila (strain ATCC 43296 / DSM 3776 / IFAM 1008 / Mu 290)</name>
    <name type="common">Planctomyces limnophilus</name>
    <dbReference type="NCBI Taxonomy" id="521674"/>
    <lineage>
        <taxon>Bacteria</taxon>
        <taxon>Pseudomonadati</taxon>
        <taxon>Planctomycetota</taxon>
        <taxon>Planctomycetia</taxon>
        <taxon>Planctomycetales</taxon>
        <taxon>Planctomycetaceae</taxon>
        <taxon>Planctopirus</taxon>
    </lineage>
</organism>
<dbReference type="AlphaFoldDB" id="D5SU94"/>
<feature type="compositionally biased region" description="Polar residues" evidence="3">
    <location>
        <begin position="34"/>
        <end position="47"/>
    </location>
</feature>
<sequence precursor="true">MPSSRFRMTRTHLVLLIVFVSLSLAWQFVVERQPATSSPPSTIQNPAPATEAESEENHTLTEASNPANAEVRQGASQSVQQPEALRNSPADASPVIRPNAGNSLGNSKVASPEKSPTPSAEKRWIVAKQTVKDLQGKVVYRGDIDLTETITRIEAGEKLRFRNDGSVFQNRERRLPTREAGYYREWVHPTAELDGPGPQRIITGKSGEIYYTADHYGSFKKLK</sequence>
<dbReference type="Pfam" id="PF00545">
    <property type="entry name" value="Ribonuclease"/>
    <property type="match status" value="1"/>
</dbReference>
<evidence type="ECO:0000313" key="5">
    <source>
        <dbReference type="Proteomes" id="UP000002220"/>
    </source>
</evidence>
<evidence type="ECO:0000256" key="3">
    <source>
        <dbReference type="SAM" id="MobiDB-lite"/>
    </source>
</evidence>
<gene>
    <name evidence="4" type="ordered locus">Plim_3334</name>
</gene>
<name>D5SU94_PLAL2</name>
<keyword evidence="5" id="KW-1185">Reference proteome</keyword>
<protein>
    <submittedName>
        <fullName evidence="4">Guanine-specific ribonuclease N1 and T1</fullName>
    </submittedName>
</protein>
<dbReference type="eggNOG" id="COG4290">
    <property type="taxonomic scope" value="Bacteria"/>
</dbReference>
<evidence type="ECO:0000256" key="2">
    <source>
        <dbReference type="ARBA" id="ARBA00022801"/>
    </source>
</evidence>
<dbReference type="EMBL" id="CP001744">
    <property type="protein sequence ID" value="ADG69147.1"/>
    <property type="molecule type" value="Genomic_DNA"/>
</dbReference>
<dbReference type="GO" id="GO:0004521">
    <property type="term" value="F:RNA endonuclease activity"/>
    <property type="evidence" value="ECO:0007669"/>
    <property type="project" value="InterPro"/>
</dbReference>
<dbReference type="InterPro" id="IPR000026">
    <property type="entry name" value="N1-like"/>
</dbReference>
<dbReference type="Gene3D" id="3.10.450.30">
    <property type="entry name" value="Microbial ribonucleases"/>
    <property type="match status" value="1"/>
</dbReference>
<feature type="region of interest" description="Disordered" evidence="3">
    <location>
        <begin position="33"/>
        <end position="122"/>
    </location>
</feature>
<dbReference type="Proteomes" id="UP000002220">
    <property type="component" value="Chromosome"/>
</dbReference>
<evidence type="ECO:0000313" key="4">
    <source>
        <dbReference type="EMBL" id="ADG69147.1"/>
    </source>
</evidence>
<dbReference type="STRING" id="521674.Plim_3334"/>
<reference evidence="4 5" key="1">
    <citation type="journal article" date="2010" name="Stand. Genomic Sci.">
        <title>Complete genome sequence of Planctomyces limnophilus type strain (Mu 290).</title>
        <authorList>
            <person name="Labutti K."/>
            <person name="Sikorski J."/>
            <person name="Schneider S."/>
            <person name="Nolan M."/>
            <person name="Lucas S."/>
            <person name="Glavina Del Rio T."/>
            <person name="Tice H."/>
            <person name="Cheng J.F."/>
            <person name="Goodwin L."/>
            <person name="Pitluck S."/>
            <person name="Liolios K."/>
            <person name="Ivanova N."/>
            <person name="Mavromatis K."/>
            <person name="Mikhailova N."/>
            <person name="Pati A."/>
            <person name="Chen A."/>
            <person name="Palaniappan K."/>
            <person name="Land M."/>
            <person name="Hauser L."/>
            <person name="Chang Y.J."/>
            <person name="Jeffries C.D."/>
            <person name="Tindall B.J."/>
            <person name="Rohde M."/>
            <person name="Goker M."/>
            <person name="Woyke T."/>
            <person name="Bristow J."/>
            <person name="Eisen J.A."/>
            <person name="Markowitz V."/>
            <person name="Hugenholtz P."/>
            <person name="Kyrpides N.C."/>
            <person name="Klenk H.P."/>
            <person name="Lapidus A."/>
        </authorList>
    </citation>
    <scope>NUCLEOTIDE SEQUENCE [LARGE SCALE GENOMIC DNA]</scope>
    <source>
        <strain evidence="5">ATCC 43296 / DSM 3776 / IFAM 1008 / 290</strain>
    </source>
</reference>
<feature type="compositionally biased region" description="Polar residues" evidence="3">
    <location>
        <begin position="100"/>
        <end position="118"/>
    </location>
</feature>
<accession>D5SU94</accession>
<keyword evidence="1" id="KW-0540">Nuclease</keyword>
<keyword evidence="2" id="KW-0378">Hydrolase</keyword>
<evidence type="ECO:0000256" key="1">
    <source>
        <dbReference type="ARBA" id="ARBA00022722"/>
    </source>
</evidence>
<dbReference type="SUPFAM" id="SSF53933">
    <property type="entry name" value="Microbial ribonucleases"/>
    <property type="match status" value="1"/>
</dbReference>
<dbReference type="InterPro" id="IPR016191">
    <property type="entry name" value="Ribonuclease/ribotoxin"/>
</dbReference>
<proteinExistence type="predicted"/>
<dbReference type="KEGG" id="plm:Plim_3334"/>
<dbReference type="GO" id="GO:0003723">
    <property type="term" value="F:RNA binding"/>
    <property type="evidence" value="ECO:0007669"/>
    <property type="project" value="InterPro"/>
</dbReference>
<dbReference type="HOGENOM" id="CLU_1239223_0_0_0"/>
<dbReference type="RefSeq" id="WP_013111578.1">
    <property type="nucleotide sequence ID" value="NC_014148.1"/>
</dbReference>
<dbReference type="OrthoDB" id="9803442at2"/>